<dbReference type="PANTHER" id="PTHR10642">
    <property type="entry name" value="RIBONUCLEASE H1"/>
    <property type="match status" value="1"/>
</dbReference>
<reference evidence="10" key="2">
    <citation type="submission" date="2020-11" db="EMBL/GenBank/DDBJ databases">
        <authorList>
            <consortium name="DOE Joint Genome Institute"/>
            <person name="Kuo A."/>
            <person name="Miyauchi S."/>
            <person name="Kiss E."/>
            <person name="Drula E."/>
            <person name="Kohler A."/>
            <person name="Sanchez-Garcia M."/>
            <person name="Andreopoulos B."/>
            <person name="Barry K.W."/>
            <person name="Bonito G."/>
            <person name="Buee M."/>
            <person name="Carver A."/>
            <person name="Chen C."/>
            <person name="Cichocki N."/>
            <person name="Clum A."/>
            <person name="Culley D."/>
            <person name="Crous P.W."/>
            <person name="Fauchery L."/>
            <person name="Girlanda M."/>
            <person name="Hayes R."/>
            <person name="Keri Z."/>
            <person name="Labutti K."/>
            <person name="Lipzen A."/>
            <person name="Lombard V."/>
            <person name="Magnuson J."/>
            <person name="Maillard F."/>
            <person name="Morin E."/>
            <person name="Murat C."/>
            <person name="Nolan M."/>
            <person name="Ohm R."/>
            <person name="Pangilinan J."/>
            <person name="Pereira M."/>
            <person name="Perotto S."/>
            <person name="Peter M."/>
            <person name="Riley R."/>
            <person name="Sitrit Y."/>
            <person name="Stielow B."/>
            <person name="Szollosi G."/>
            <person name="Zifcakova L."/>
            <person name="Stursova M."/>
            <person name="Spatafora J.W."/>
            <person name="Tedersoo L."/>
            <person name="Vaario L.-M."/>
            <person name="Yamada A."/>
            <person name="Yan M."/>
            <person name="Wang P."/>
            <person name="Xu J."/>
            <person name="Bruns T."/>
            <person name="Baldrian P."/>
            <person name="Vilgalys R."/>
            <person name="Henrissat B."/>
            <person name="Grigoriev I.V."/>
            <person name="Hibbett D."/>
            <person name="Nagy L.G."/>
            <person name="Martin F.M."/>
        </authorList>
    </citation>
    <scope>NUCLEOTIDE SEQUENCE</scope>
    <source>
        <strain evidence="10">UH-Tt-Lm1</strain>
    </source>
</reference>
<evidence type="ECO:0000256" key="7">
    <source>
        <dbReference type="ARBA" id="ARBA00022801"/>
    </source>
</evidence>
<accession>A0A9P6H7H6</accession>
<feature type="region of interest" description="Disordered" evidence="8">
    <location>
        <begin position="305"/>
        <end position="332"/>
    </location>
</feature>
<dbReference type="InterPro" id="IPR012337">
    <property type="entry name" value="RNaseH-like_sf"/>
</dbReference>
<dbReference type="PANTHER" id="PTHR10642:SF26">
    <property type="entry name" value="RIBONUCLEASE H1"/>
    <property type="match status" value="1"/>
</dbReference>
<dbReference type="OrthoDB" id="2205812at2759"/>
<feature type="domain" description="RNase H type-1" evidence="9">
    <location>
        <begin position="282"/>
        <end position="347"/>
    </location>
</feature>
<sequence>MGGKKVLDIHARNDAIQLTWVQAYLKTGEDRPTWAYIADEIFRSDVPGEPTSLMEIPSARENQFLQTWHSRINRKKPTAPDNPETPSIPNDLREMIKIAKKYGVKLEAIHPAPEVRAELPAIRSIQTKPLEKPDTLSDKFGKCIRNTHKVRTLQDVSDIATDVPNNHKRNKKCKCDRCAKIRRDTNGACKHPNKCIERAANLLETVNDKWNPNILHPPSFFTDPKPDEVGTNPEDEESDEKRITLDPFNIETTLGACYRVFTDPNATHTETTLRAPRTTDVRNQPTIIYTDGSCMNNGQASAQAGSGIWYKDGDPRNASLKVPGPDQSNQTGELYAILHTLRTTPTD</sequence>
<keyword evidence="5" id="KW-0479">Metal-binding</keyword>
<keyword evidence="11" id="KW-1185">Reference proteome</keyword>
<feature type="non-terminal residue" evidence="10">
    <location>
        <position position="347"/>
    </location>
</feature>
<comment type="catalytic activity">
    <reaction evidence="1">
        <text>Endonucleolytic cleavage to 5'-phosphomonoester.</text>
        <dbReference type="EC" id="3.1.26.4"/>
    </reaction>
</comment>
<evidence type="ECO:0000256" key="1">
    <source>
        <dbReference type="ARBA" id="ARBA00000077"/>
    </source>
</evidence>
<evidence type="ECO:0000256" key="8">
    <source>
        <dbReference type="SAM" id="MobiDB-lite"/>
    </source>
</evidence>
<feature type="region of interest" description="Disordered" evidence="8">
    <location>
        <begin position="216"/>
        <end position="240"/>
    </location>
</feature>
<organism evidence="10 11">
    <name type="scientific">Thelephora terrestris</name>
    <dbReference type="NCBI Taxonomy" id="56493"/>
    <lineage>
        <taxon>Eukaryota</taxon>
        <taxon>Fungi</taxon>
        <taxon>Dikarya</taxon>
        <taxon>Basidiomycota</taxon>
        <taxon>Agaricomycotina</taxon>
        <taxon>Agaricomycetes</taxon>
        <taxon>Thelephorales</taxon>
        <taxon>Thelephoraceae</taxon>
        <taxon>Thelephora</taxon>
    </lineage>
</organism>
<keyword evidence="4" id="KW-0540">Nuclease</keyword>
<dbReference type="GO" id="GO:0003676">
    <property type="term" value="F:nucleic acid binding"/>
    <property type="evidence" value="ECO:0007669"/>
    <property type="project" value="InterPro"/>
</dbReference>
<evidence type="ECO:0000256" key="3">
    <source>
        <dbReference type="ARBA" id="ARBA00012180"/>
    </source>
</evidence>
<dbReference type="EMBL" id="WIUZ02000015">
    <property type="protein sequence ID" value="KAF9780749.1"/>
    <property type="molecule type" value="Genomic_DNA"/>
</dbReference>
<keyword evidence="7" id="KW-0378">Hydrolase</keyword>
<name>A0A9P6H7H6_9AGAM</name>
<dbReference type="GO" id="GO:0004523">
    <property type="term" value="F:RNA-DNA hybrid ribonuclease activity"/>
    <property type="evidence" value="ECO:0007669"/>
    <property type="project" value="UniProtKB-EC"/>
</dbReference>
<keyword evidence="6" id="KW-0255">Endonuclease</keyword>
<dbReference type="GO" id="GO:0043137">
    <property type="term" value="P:DNA replication, removal of RNA primer"/>
    <property type="evidence" value="ECO:0007669"/>
    <property type="project" value="TreeGrafter"/>
</dbReference>
<dbReference type="SUPFAM" id="SSF53098">
    <property type="entry name" value="Ribonuclease H-like"/>
    <property type="match status" value="1"/>
</dbReference>
<comment type="caution">
    <text evidence="10">The sequence shown here is derived from an EMBL/GenBank/DDBJ whole genome shotgun (WGS) entry which is preliminary data.</text>
</comment>
<dbReference type="Proteomes" id="UP000736335">
    <property type="component" value="Unassembled WGS sequence"/>
</dbReference>
<dbReference type="PROSITE" id="PS50879">
    <property type="entry name" value="RNASE_H_1"/>
    <property type="match status" value="1"/>
</dbReference>
<dbReference type="InterPro" id="IPR002156">
    <property type="entry name" value="RNaseH_domain"/>
</dbReference>
<gene>
    <name evidence="10" type="ORF">BJ322DRAFT_1011713</name>
</gene>
<dbReference type="Pfam" id="PF00075">
    <property type="entry name" value="RNase_H"/>
    <property type="match status" value="1"/>
</dbReference>
<evidence type="ECO:0000259" key="9">
    <source>
        <dbReference type="PROSITE" id="PS50879"/>
    </source>
</evidence>
<evidence type="ECO:0000313" key="10">
    <source>
        <dbReference type="EMBL" id="KAF9780749.1"/>
    </source>
</evidence>
<comment type="similarity">
    <text evidence="2">Belongs to the RNase H family.</text>
</comment>
<dbReference type="Gene3D" id="3.30.420.10">
    <property type="entry name" value="Ribonuclease H-like superfamily/Ribonuclease H"/>
    <property type="match status" value="1"/>
</dbReference>
<dbReference type="InterPro" id="IPR050092">
    <property type="entry name" value="RNase_H"/>
</dbReference>
<evidence type="ECO:0000256" key="2">
    <source>
        <dbReference type="ARBA" id="ARBA00005300"/>
    </source>
</evidence>
<dbReference type="AlphaFoldDB" id="A0A9P6H7H6"/>
<proteinExistence type="inferred from homology"/>
<dbReference type="GO" id="GO:0046872">
    <property type="term" value="F:metal ion binding"/>
    <property type="evidence" value="ECO:0007669"/>
    <property type="project" value="UniProtKB-KW"/>
</dbReference>
<evidence type="ECO:0000256" key="4">
    <source>
        <dbReference type="ARBA" id="ARBA00022722"/>
    </source>
</evidence>
<evidence type="ECO:0000256" key="6">
    <source>
        <dbReference type="ARBA" id="ARBA00022759"/>
    </source>
</evidence>
<evidence type="ECO:0000256" key="5">
    <source>
        <dbReference type="ARBA" id="ARBA00022723"/>
    </source>
</evidence>
<reference evidence="10" key="1">
    <citation type="journal article" date="2020" name="Nat. Commun.">
        <title>Large-scale genome sequencing of mycorrhizal fungi provides insights into the early evolution of symbiotic traits.</title>
        <authorList>
            <person name="Miyauchi S."/>
            <person name="Kiss E."/>
            <person name="Kuo A."/>
            <person name="Drula E."/>
            <person name="Kohler A."/>
            <person name="Sanchez-Garcia M."/>
            <person name="Morin E."/>
            <person name="Andreopoulos B."/>
            <person name="Barry K.W."/>
            <person name="Bonito G."/>
            <person name="Buee M."/>
            <person name="Carver A."/>
            <person name="Chen C."/>
            <person name="Cichocki N."/>
            <person name="Clum A."/>
            <person name="Culley D."/>
            <person name="Crous P.W."/>
            <person name="Fauchery L."/>
            <person name="Girlanda M."/>
            <person name="Hayes R.D."/>
            <person name="Keri Z."/>
            <person name="LaButti K."/>
            <person name="Lipzen A."/>
            <person name="Lombard V."/>
            <person name="Magnuson J."/>
            <person name="Maillard F."/>
            <person name="Murat C."/>
            <person name="Nolan M."/>
            <person name="Ohm R.A."/>
            <person name="Pangilinan J."/>
            <person name="Pereira M.F."/>
            <person name="Perotto S."/>
            <person name="Peter M."/>
            <person name="Pfister S."/>
            <person name="Riley R."/>
            <person name="Sitrit Y."/>
            <person name="Stielow J.B."/>
            <person name="Szollosi G."/>
            <person name="Zifcakova L."/>
            <person name="Stursova M."/>
            <person name="Spatafora J.W."/>
            <person name="Tedersoo L."/>
            <person name="Vaario L.M."/>
            <person name="Yamada A."/>
            <person name="Yan M."/>
            <person name="Wang P."/>
            <person name="Xu J."/>
            <person name="Bruns T."/>
            <person name="Baldrian P."/>
            <person name="Vilgalys R."/>
            <person name="Dunand C."/>
            <person name="Henrissat B."/>
            <person name="Grigoriev I.V."/>
            <person name="Hibbett D."/>
            <person name="Nagy L.G."/>
            <person name="Martin F.M."/>
        </authorList>
    </citation>
    <scope>NUCLEOTIDE SEQUENCE</scope>
    <source>
        <strain evidence="10">UH-Tt-Lm1</strain>
    </source>
</reference>
<evidence type="ECO:0000313" key="11">
    <source>
        <dbReference type="Proteomes" id="UP000736335"/>
    </source>
</evidence>
<protein>
    <recommendedName>
        <fullName evidence="3">ribonuclease H</fullName>
        <ecNumber evidence="3">3.1.26.4</ecNumber>
    </recommendedName>
</protein>
<dbReference type="EC" id="3.1.26.4" evidence="3"/>
<dbReference type="InterPro" id="IPR036397">
    <property type="entry name" value="RNaseH_sf"/>
</dbReference>